<reference evidence="3 4" key="1">
    <citation type="journal article" date="2023" name="Int. J. Syst. Evol. Microbiol.">
        <title>Methylocystis iwaonis sp. nov., a type II methane-oxidizing bacterium from surface soil of a rice paddy field in Japan, and emended description of the genus Methylocystis (ex Whittenbury et al. 1970) Bowman et al. 1993.</title>
        <authorList>
            <person name="Kaise H."/>
            <person name="Sawadogo J.B."/>
            <person name="Alam M.S."/>
            <person name="Ueno C."/>
            <person name="Dianou D."/>
            <person name="Shinjo R."/>
            <person name="Asakawa S."/>
        </authorList>
    </citation>
    <scope>NUCLEOTIDE SEQUENCE [LARGE SCALE GENOMIC DNA]</scope>
    <source>
        <strain evidence="3 4">SS37A-Re</strain>
    </source>
</reference>
<dbReference type="Proteomes" id="UP001317629">
    <property type="component" value="Chromosome"/>
</dbReference>
<feature type="domain" description="YtkA-like" evidence="2">
    <location>
        <begin position="24"/>
        <end position="109"/>
    </location>
</feature>
<dbReference type="RefSeq" id="WP_281929014.1">
    <property type="nucleotide sequence ID" value="NZ_AP027142.1"/>
</dbReference>
<dbReference type="EMBL" id="AP027142">
    <property type="protein sequence ID" value="BDV35562.1"/>
    <property type="molecule type" value="Genomic_DNA"/>
</dbReference>
<evidence type="ECO:0000259" key="2">
    <source>
        <dbReference type="Pfam" id="PF13115"/>
    </source>
</evidence>
<evidence type="ECO:0000313" key="3">
    <source>
        <dbReference type="EMBL" id="BDV35562.1"/>
    </source>
</evidence>
<feature type="chain" id="PRO_5046962299" description="YtkA-like domain-containing protein" evidence="1">
    <location>
        <begin position="27"/>
        <end position="130"/>
    </location>
</feature>
<keyword evidence="4" id="KW-1185">Reference proteome</keyword>
<proteinExistence type="predicted"/>
<keyword evidence="1" id="KW-0732">Signal</keyword>
<organism evidence="3 4">
    <name type="scientific">Methylocystis iwaonis</name>
    <dbReference type="NCBI Taxonomy" id="2885079"/>
    <lineage>
        <taxon>Bacteria</taxon>
        <taxon>Pseudomonadati</taxon>
        <taxon>Pseudomonadota</taxon>
        <taxon>Alphaproteobacteria</taxon>
        <taxon>Hyphomicrobiales</taxon>
        <taxon>Methylocystaceae</taxon>
        <taxon>Methylocystis</taxon>
    </lineage>
</organism>
<name>A0ABM8ECB8_9HYPH</name>
<sequence length="130" mass="14333">MRQNFLRLVGAMAVFALGLGYARAAADDYAFQLVQTRIKKGQSFADVRLVHKPDGKLVGDAIIFATRLDMAPDDMESMTSAIELTQSPEPGLYRFKVDLTDEGRWRMSIAAKIQGETGTLQGRLILQATP</sequence>
<dbReference type="Pfam" id="PF13115">
    <property type="entry name" value="YtkA"/>
    <property type="match status" value="1"/>
</dbReference>
<protein>
    <recommendedName>
        <fullName evidence="2">YtkA-like domain-containing protein</fullName>
    </recommendedName>
</protein>
<dbReference type="InterPro" id="IPR032693">
    <property type="entry name" value="YtkA-like_dom"/>
</dbReference>
<evidence type="ECO:0000313" key="4">
    <source>
        <dbReference type="Proteomes" id="UP001317629"/>
    </source>
</evidence>
<evidence type="ECO:0000256" key="1">
    <source>
        <dbReference type="SAM" id="SignalP"/>
    </source>
</evidence>
<accession>A0ABM8ECB8</accession>
<feature type="signal peptide" evidence="1">
    <location>
        <begin position="1"/>
        <end position="26"/>
    </location>
</feature>
<gene>
    <name evidence="3" type="ORF">SS37A_30910</name>
</gene>